<proteinExistence type="predicted"/>
<protein>
    <submittedName>
        <fullName evidence="1">Uncharacterized protein</fullName>
    </submittedName>
</protein>
<name>A0ABC8RUV7_9AQUA</name>
<organism evidence="1 2">
    <name type="scientific">Ilex paraguariensis</name>
    <name type="common">yerba mate</name>
    <dbReference type="NCBI Taxonomy" id="185542"/>
    <lineage>
        <taxon>Eukaryota</taxon>
        <taxon>Viridiplantae</taxon>
        <taxon>Streptophyta</taxon>
        <taxon>Embryophyta</taxon>
        <taxon>Tracheophyta</taxon>
        <taxon>Spermatophyta</taxon>
        <taxon>Magnoliopsida</taxon>
        <taxon>eudicotyledons</taxon>
        <taxon>Gunneridae</taxon>
        <taxon>Pentapetalae</taxon>
        <taxon>asterids</taxon>
        <taxon>campanulids</taxon>
        <taxon>Aquifoliales</taxon>
        <taxon>Aquifoliaceae</taxon>
        <taxon>Ilex</taxon>
    </lineage>
</organism>
<gene>
    <name evidence="1" type="ORF">ILEXP_LOCUS14666</name>
</gene>
<comment type="caution">
    <text evidence="1">The sequence shown here is derived from an EMBL/GenBank/DDBJ whole genome shotgun (WGS) entry which is preliminary data.</text>
</comment>
<sequence length="51" mass="5719">SGSYYVQPEYLKVPASEFVSSVRSTIDEVRQVISTFSKFTISSGLKKNETK</sequence>
<feature type="non-terminal residue" evidence="1">
    <location>
        <position position="1"/>
    </location>
</feature>
<evidence type="ECO:0000313" key="1">
    <source>
        <dbReference type="EMBL" id="CAK9146799.1"/>
    </source>
</evidence>
<accession>A0ABC8RUV7</accession>
<evidence type="ECO:0000313" key="2">
    <source>
        <dbReference type="Proteomes" id="UP001642360"/>
    </source>
</evidence>
<reference evidence="1 2" key="1">
    <citation type="submission" date="2024-02" db="EMBL/GenBank/DDBJ databases">
        <authorList>
            <person name="Vignale AGUSTIN F."/>
            <person name="Sosa J E."/>
            <person name="Modenutti C."/>
        </authorList>
    </citation>
    <scope>NUCLEOTIDE SEQUENCE [LARGE SCALE GENOMIC DNA]</scope>
</reference>
<keyword evidence="2" id="KW-1185">Reference proteome</keyword>
<dbReference type="Proteomes" id="UP001642360">
    <property type="component" value="Unassembled WGS sequence"/>
</dbReference>
<dbReference type="AlphaFoldDB" id="A0ABC8RUV7"/>
<dbReference type="EMBL" id="CAUOFW020001613">
    <property type="protein sequence ID" value="CAK9146799.1"/>
    <property type="molecule type" value="Genomic_DNA"/>
</dbReference>